<evidence type="ECO:0000256" key="2">
    <source>
        <dbReference type="ARBA" id="ARBA00007165"/>
    </source>
</evidence>
<reference evidence="8 9" key="1">
    <citation type="journal article" date="2010" name="J. Bacteriol.">
        <title>Biochemical characterization of a novel indole prenyltransferase from Streptomyces sp. SN-593.</title>
        <authorList>
            <person name="Takahashi S."/>
            <person name="Takagi H."/>
            <person name="Toyoda A."/>
            <person name="Uramoto M."/>
            <person name="Nogawa T."/>
            <person name="Ueki M."/>
            <person name="Sakaki Y."/>
            <person name="Osada H."/>
        </authorList>
    </citation>
    <scope>NUCLEOTIDE SEQUENCE [LARGE SCALE GENOMIC DNA]</scope>
    <source>
        <strain evidence="8 9">SN-593</strain>
    </source>
</reference>
<feature type="transmembrane region" description="Helical" evidence="6">
    <location>
        <begin position="226"/>
        <end position="244"/>
    </location>
</feature>
<dbReference type="EMBL" id="AP018365">
    <property type="protein sequence ID" value="BBA98448.1"/>
    <property type="molecule type" value="Genomic_DNA"/>
</dbReference>
<reference evidence="8 9" key="2">
    <citation type="journal article" date="2011" name="J. Antibiot.">
        <title>Furaquinocins I and J: novel polyketide isoprenoid hybrid compounds from Streptomyces reveromyceticus SN-593.</title>
        <authorList>
            <person name="Panthee S."/>
            <person name="Takahashi S."/>
            <person name="Takagi H."/>
            <person name="Nogawa T."/>
            <person name="Oowada E."/>
            <person name="Uramoto M."/>
            <person name="Osada H."/>
        </authorList>
    </citation>
    <scope>NUCLEOTIDE SEQUENCE [LARGE SCALE GENOMIC DNA]</scope>
    <source>
        <strain evidence="8 9">SN-593</strain>
    </source>
</reference>
<evidence type="ECO:0000256" key="1">
    <source>
        <dbReference type="ARBA" id="ARBA00004370"/>
    </source>
</evidence>
<keyword evidence="4 6" id="KW-1133">Transmembrane helix</keyword>
<dbReference type="GO" id="GO:0005886">
    <property type="term" value="C:plasma membrane"/>
    <property type="evidence" value="ECO:0007669"/>
    <property type="project" value="UniProtKB-SubCell"/>
</dbReference>
<feature type="compositionally biased region" description="Low complexity" evidence="7">
    <location>
        <begin position="283"/>
        <end position="293"/>
    </location>
</feature>
<dbReference type="Pfam" id="PF02104">
    <property type="entry name" value="SURF1"/>
    <property type="match status" value="1"/>
</dbReference>
<evidence type="ECO:0000256" key="4">
    <source>
        <dbReference type="ARBA" id="ARBA00022989"/>
    </source>
</evidence>
<sequence>MYRFLLTPRWLAVSLLALLAVPVCVFMGSWQLSRFDMRVDQHKTAEHDEKRTAAAAPVPLARVLPTTGSTVGSDDTGRIVSATGRYDAAHQLLVPDRLLDGRDGYYVLTPLRLSDGAALPVVRGWLPGKAGTAARAGSVPAPPAGQVTVTGAVQYPETTETSGVDTSGALPTDQIGIISGASLVNVLPYSVYNGWITANHPAKPLVAVPPAAAPNSGLDLKAFQNLGYTGQWFVFAGFVVFMWFRFVRREAEARADAALGILPDQPDGPDGPGGPGGSGRPGGPAAPAPHAVDGGPGDPGEREPGKAAGTRDAEPVGSAAHVA</sequence>
<comment type="similarity">
    <text evidence="2 6">Belongs to the SURF1 family.</text>
</comment>
<dbReference type="PANTHER" id="PTHR23427">
    <property type="entry name" value="SURFEIT LOCUS PROTEIN"/>
    <property type="match status" value="1"/>
</dbReference>
<organism evidence="8 9">
    <name type="scientific">Actinacidiphila reveromycinica</name>
    <dbReference type="NCBI Taxonomy" id="659352"/>
    <lineage>
        <taxon>Bacteria</taxon>
        <taxon>Bacillati</taxon>
        <taxon>Actinomycetota</taxon>
        <taxon>Actinomycetes</taxon>
        <taxon>Kitasatosporales</taxon>
        <taxon>Streptomycetaceae</taxon>
        <taxon>Actinacidiphila</taxon>
    </lineage>
</organism>
<feature type="region of interest" description="Disordered" evidence="7">
    <location>
        <begin position="260"/>
        <end position="323"/>
    </location>
</feature>
<feature type="compositionally biased region" description="Gly residues" evidence="7">
    <location>
        <begin position="270"/>
        <end position="282"/>
    </location>
</feature>
<reference evidence="8 9" key="4">
    <citation type="journal article" date="2020" name="Sci. Rep.">
        <title>beta-carboline chemical signals induce reveromycin production through a LuxR family regulator in Streptomyces sp. SN-593.</title>
        <authorList>
            <person name="Panthee S."/>
            <person name="Kito N."/>
            <person name="Hayashi T."/>
            <person name="Shimizu T."/>
            <person name="Ishikawa J."/>
            <person name="Hamamoto H."/>
            <person name="Osada H."/>
            <person name="Takahashi S."/>
        </authorList>
    </citation>
    <scope>NUCLEOTIDE SEQUENCE [LARGE SCALE GENOMIC DNA]</scope>
    <source>
        <strain evidence="8 9">SN-593</strain>
    </source>
</reference>
<keyword evidence="6" id="KW-1003">Cell membrane</keyword>
<keyword evidence="9" id="KW-1185">Reference proteome</keyword>
<reference evidence="8 9" key="3">
    <citation type="journal article" date="2011" name="Nat. Chem. Biol.">
        <title>Reveromycin A biosynthesis uses RevG and RevJ for stereospecific spiroacetal formation.</title>
        <authorList>
            <person name="Takahashi S."/>
            <person name="Toyoda A."/>
            <person name="Sekiyama Y."/>
            <person name="Takagi H."/>
            <person name="Nogawa T."/>
            <person name="Uramoto M."/>
            <person name="Suzuki R."/>
            <person name="Koshino H."/>
            <person name="Kumano T."/>
            <person name="Panthee S."/>
            <person name="Dairi T."/>
            <person name="Ishikawa J."/>
            <person name="Ikeda H."/>
            <person name="Sakaki Y."/>
            <person name="Osada H."/>
        </authorList>
    </citation>
    <scope>NUCLEOTIDE SEQUENCE [LARGE SCALE GENOMIC DNA]</scope>
    <source>
        <strain evidence="8 9">SN-593</strain>
    </source>
</reference>
<evidence type="ECO:0000256" key="3">
    <source>
        <dbReference type="ARBA" id="ARBA00022692"/>
    </source>
</evidence>
<gene>
    <name evidence="8" type="ORF">RVR_4633</name>
</gene>
<accession>A0A7U3UTP3</accession>
<protein>
    <recommendedName>
        <fullName evidence="6">SURF1-like protein</fullName>
    </recommendedName>
</protein>
<dbReference type="PROSITE" id="PS50895">
    <property type="entry name" value="SURF1"/>
    <property type="match status" value="1"/>
</dbReference>
<dbReference type="PANTHER" id="PTHR23427:SF2">
    <property type="entry name" value="SURFEIT LOCUS PROTEIN 1"/>
    <property type="match status" value="1"/>
</dbReference>
<evidence type="ECO:0000256" key="7">
    <source>
        <dbReference type="SAM" id="MobiDB-lite"/>
    </source>
</evidence>
<dbReference type="InterPro" id="IPR002994">
    <property type="entry name" value="Surf1/Shy1"/>
</dbReference>
<feature type="compositionally biased region" description="Basic and acidic residues" evidence="7">
    <location>
        <begin position="299"/>
        <end position="314"/>
    </location>
</feature>
<dbReference type="KEGG" id="arev:RVR_4633"/>
<dbReference type="RefSeq" id="WP_202234596.1">
    <property type="nucleotide sequence ID" value="NZ_AP018365.1"/>
</dbReference>
<evidence type="ECO:0000256" key="5">
    <source>
        <dbReference type="ARBA" id="ARBA00023136"/>
    </source>
</evidence>
<dbReference type="InterPro" id="IPR045214">
    <property type="entry name" value="Surf1/Surf4"/>
</dbReference>
<comment type="subcellular location">
    <subcellularLocation>
        <location evidence="6">Cell membrane</location>
        <topology evidence="6">Multi-pass membrane protein</topology>
    </subcellularLocation>
    <subcellularLocation>
        <location evidence="1">Membrane</location>
    </subcellularLocation>
</comment>
<keyword evidence="5 6" id="KW-0472">Membrane</keyword>
<comment type="caution">
    <text evidence="6">Lacks conserved residue(s) required for the propagation of feature annotation.</text>
</comment>
<dbReference type="CDD" id="cd06662">
    <property type="entry name" value="SURF1"/>
    <property type="match status" value="1"/>
</dbReference>
<evidence type="ECO:0000313" key="9">
    <source>
        <dbReference type="Proteomes" id="UP000595703"/>
    </source>
</evidence>
<evidence type="ECO:0000313" key="8">
    <source>
        <dbReference type="EMBL" id="BBA98448.1"/>
    </source>
</evidence>
<evidence type="ECO:0000256" key="6">
    <source>
        <dbReference type="RuleBase" id="RU363076"/>
    </source>
</evidence>
<dbReference type="AlphaFoldDB" id="A0A7U3UTP3"/>
<name>A0A7U3UTP3_9ACTN</name>
<dbReference type="Proteomes" id="UP000595703">
    <property type="component" value="Chromosome"/>
</dbReference>
<keyword evidence="3 6" id="KW-0812">Transmembrane</keyword>
<proteinExistence type="inferred from homology"/>